<feature type="compositionally biased region" description="Polar residues" evidence="3">
    <location>
        <begin position="24"/>
        <end position="35"/>
    </location>
</feature>
<reference evidence="4 5" key="1">
    <citation type="journal article" date="2023" name="G3 (Bethesda)">
        <title>A chromosome-level genome assembly of Zasmidium syzygii isolated from banana leaves.</title>
        <authorList>
            <person name="van Westerhoven A.C."/>
            <person name="Mehrabi R."/>
            <person name="Talebi R."/>
            <person name="Steentjes M.B.F."/>
            <person name="Corcolon B."/>
            <person name="Chong P.A."/>
            <person name="Kema G.H.J."/>
            <person name="Seidl M.F."/>
        </authorList>
    </citation>
    <scope>NUCLEOTIDE SEQUENCE [LARGE SCALE GENOMIC DNA]</scope>
    <source>
        <strain evidence="4 5">P124</strain>
    </source>
</reference>
<keyword evidence="5" id="KW-1185">Reference proteome</keyword>
<dbReference type="EMBL" id="JAXOVC010000013">
    <property type="protein sequence ID" value="KAK4494852.1"/>
    <property type="molecule type" value="Genomic_DNA"/>
</dbReference>
<name>A0ABR0E0C9_ZASCE</name>
<evidence type="ECO:0000256" key="2">
    <source>
        <dbReference type="ARBA" id="ARBA00023242"/>
    </source>
</evidence>
<feature type="region of interest" description="Disordered" evidence="3">
    <location>
        <begin position="1"/>
        <end position="91"/>
    </location>
</feature>
<feature type="compositionally biased region" description="Basic residues" evidence="3">
    <location>
        <begin position="40"/>
        <end position="49"/>
    </location>
</feature>
<dbReference type="InterPro" id="IPR046347">
    <property type="entry name" value="bZIP_sf"/>
</dbReference>
<evidence type="ECO:0008006" key="6">
    <source>
        <dbReference type="Google" id="ProtNLM"/>
    </source>
</evidence>
<dbReference type="Gene3D" id="1.20.5.170">
    <property type="match status" value="1"/>
</dbReference>
<keyword evidence="2" id="KW-0539">Nucleus</keyword>
<feature type="region of interest" description="Disordered" evidence="3">
    <location>
        <begin position="186"/>
        <end position="217"/>
    </location>
</feature>
<evidence type="ECO:0000313" key="5">
    <source>
        <dbReference type="Proteomes" id="UP001305779"/>
    </source>
</evidence>
<organism evidence="4 5">
    <name type="scientific">Zasmidium cellare</name>
    <name type="common">Wine cellar mold</name>
    <name type="synonym">Racodium cellare</name>
    <dbReference type="NCBI Taxonomy" id="395010"/>
    <lineage>
        <taxon>Eukaryota</taxon>
        <taxon>Fungi</taxon>
        <taxon>Dikarya</taxon>
        <taxon>Ascomycota</taxon>
        <taxon>Pezizomycotina</taxon>
        <taxon>Dothideomycetes</taxon>
        <taxon>Dothideomycetidae</taxon>
        <taxon>Mycosphaerellales</taxon>
        <taxon>Mycosphaerellaceae</taxon>
        <taxon>Zasmidium</taxon>
    </lineage>
</organism>
<dbReference type="PANTHER" id="PTHR40621">
    <property type="entry name" value="TRANSCRIPTION FACTOR KAPC-RELATED"/>
    <property type="match status" value="1"/>
</dbReference>
<comment type="subcellular location">
    <subcellularLocation>
        <location evidence="1">Nucleus</location>
    </subcellularLocation>
</comment>
<feature type="compositionally biased region" description="Polar residues" evidence="3">
    <location>
        <begin position="51"/>
        <end position="64"/>
    </location>
</feature>
<accession>A0ABR0E0C9</accession>
<evidence type="ECO:0000313" key="4">
    <source>
        <dbReference type="EMBL" id="KAK4494852.1"/>
    </source>
</evidence>
<dbReference type="SUPFAM" id="SSF57959">
    <property type="entry name" value="Leucine zipper domain"/>
    <property type="match status" value="1"/>
</dbReference>
<protein>
    <recommendedName>
        <fullName evidence="6">BZIP domain-containing protein</fullName>
    </recommendedName>
</protein>
<sequence length="384" mass="41942">MSDPTLATSRPFWRSDKADKNASQKDVTFVQQDPSGSGKRGNRISRLFKRGSTSTTASESNEGNSPEDGRTSAQKRRQQVYQAQKRHRNRKADYIHSLEAEIAKLQSMDAQANVEKNALAHQNKAMRELLASKSLDFGVENMAIDGRKDDRLSSIGSVSIEVRPDPDLNNKDRTFLDFNDEMNWSTSGSATVSPPSVSPPVTTESPQPFQPPPSTKPDSWAAVDFILALEFPCQDHLPHHGINPAAKPMLMETEDSEGFTGHQLTMTSWVYDAAQPGLGHGHVHEHGKANGSGEKWTLPHAEIEKLIALSTNLPIDEEEITPAQAYSAIRNSVPSEGLLQPALDALKGPLGGIVECRGFGTVMPTQVFRQYLGAVLEGLGIKTP</sequence>
<dbReference type="Proteomes" id="UP001305779">
    <property type="component" value="Unassembled WGS sequence"/>
</dbReference>
<dbReference type="PANTHER" id="PTHR40621:SF6">
    <property type="entry name" value="AP-1-LIKE TRANSCRIPTION FACTOR YAP1-RELATED"/>
    <property type="match status" value="1"/>
</dbReference>
<feature type="compositionally biased region" description="Basic and acidic residues" evidence="3">
    <location>
        <begin position="13"/>
        <end position="23"/>
    </location>
</feature>
<dbReference type="CDD" id="cd14688">
    <property type="entry name" value="bZIP_YAP"/>
    <property type="match status" value="1"/>
</dbReference>
<feature type="compositionally biased region" description="Basic residues" evidence="3">
    <location>
        <begin position="73"/>
        <end position="90"/>
    </location>
</feature>
<proteinExistence type="predicted"/>
<feature type="compositionally biased region" description="Low complexity" evidence="3">
    <location>
        <begin position="186"/>
        <end position="207"/>
    </location>
</feature>
<comment type="caution">
    <text evidence="4">The sequence shown here is derived from an EMBL/GenBank/DDBJ whole genome shotgun (WGS) entry which is preliminary data.</text>
</comment>
<evidence type="ECO:0000256" key="3">
    <source>
        <dbReference type="SAM" id="MobiDB-lite"/>
    </source>
</evidence>
<dbReference type="InterPro" id="IPR050936">
    <property type="entry name" value="AP-1-like"/>
</dbReference>
<gene>
    <name evidence="4" type="ORF">PRZ48_014208</name>
</gene>
<evidence type="ECO:0000256" key="1">
    <source>
        <dbReference type="ARBA" id="ARBA00004123"/>
    </source>
</evidence>